<accession>A0A2W4W3N7</accession>
<dbReference type="AlphaFoldDB" id="A0A2W4W3N7"/>
<reference evidence="1 2" key="2">
    <citation type="submission" date="2018-06" db="EMBL/GenBank/DDBJ databases">
        <title>Metagenomic assembly of (sub)arctic Cyanobacteria and their associated microbiome from non-axenic cultures.</title>
        <authorList>
            <person name="Baurain D."/>
        </authorList>
    </citation>
    <scope>NUCLEOTIDE SEQUENCE [LARGE SCALE GENOMIC DNA]</scope>
    <source>
        <strain evidence="1">ULC041bin1</strain>
    </source>
</reference>
<name>A0A2W4W3N7_9CYAN</name>
<dbReference type="EMBL" id="QBMN01000091">
    <property type="protein sequence ID" value="PZO39256.1"/>
    <property type="molecule type" value="Genomic_DNA"/>
</dbReference>
<dbReference type="SUPFAM" id="SSF143011">
    <property type="entry name" value="RelE-like"/>
    <property type="match status" value="1"/>
</dbReference>
<evidence type="ECO:0000313" key="2">
    <source>
        <dbReference type="Proteomes" id="UP000249081"/>
    </source>
</evidence>
<dbReference type="Gene3D" id="3.30.2310.20">
    <property type="entry name" value="RelE-like"/>
    <property type="match status" value="1"/>
</dbReference>
<gene>
    <name evidence="1" type="ORF">DCF17_13500</name>
</gene>
<evidence type="ECO:0000313" key="1">
    <source>
        <dbReference type="EMBL" id="PZO39256.1"/>
    </source>
</evidence>
<dbReference type="Proteomes" id="UP000249081">
    <property type="component" value="Unassembled WGS sequence"/>
</dbReference>
<protein>
    <recommendedName>
        <fullName evidence="3">Cytotoxic translational repressor of toxin-antitoxin stability system</fullName>
    </recommendedName>
</protein>
<sequence length="89" mass="10283">MKYRIAKAFIKQSAKIKDPKTLAKIGTTIEQISDAVTLQDIPSLEPLQGFPNYYRIRFDYPYRRGIYCDGGDIEILKVGSREGFYKEFP</sequence>
<dbReference type="InterPro" id="IPR035093">
    <property type="entry name" value="RelE/ParE_toxin_dom_sf"/>
</dbReference>
<proteinExistence type="predicted"/>
<reference evidence="2" key="1">
    <citation type="submission" date="2018-04" db="EMBL/GenBank/DDBJ databases">
        <authorList>
            <person name="Cornet L."/>
        </authorList>
    </citation>
    <scope>NUCLEOTIDE SEQUENCE [LARGE SCALE GENOMIC DNA]</scope>
</reference>
<evidence type="ECO:0008006" key="3">
    <source>
        <dbReference type="Google" id="ProtNLM"/>
    </source>
</evidence>
<comment type="caution">
    <text evidence="1">The sequence shown here is derived from an EMBL/GenBank/DDBJ whole genome shotgun (WGS) entry which is preliminary data.</text>
</comment>
<organism evidence="1 2">
    <name type="scientific">Shackletoniella antarctica</name>
    <dbReference type="NCBI Taxonomy" id="268115"/>
    <lineage>
        <taxon>Bacteria</taxon>
        <taxon>Bacillati</taxon>
        <taxon>Cyanobacteriota</taxon>
        <taxon>Cyanophyceae</taxon>
        <taxon>Oculatellales</taxon>
        <taxon>Oculatellaceae</taxon>
        <taxon>Shackletoniella</taxon>
    </lineage>
</organism>